<dbReference type="Pfam" id="PF12978">
    <property type="entry name" value="DUF3862"/>
    <property type="match status" value="1"/>
</dbReference>
<protein>
    <recommendedName>
        <fullName evidence="5">DUF3862 domain-containing protein</fullName>
    </recommendedName>
</protein>
<keyword evidence="1 2" id="KW-0732">Signal</keyword>
<accession>A0A1G6BB17</accession>
<dbReference type="RefSeq" id="WP_074485794.1">
    <property type="nucleotide sequence ID" value="NZ_FMXP01000010.1"/>
</dbReference>
<evidence type="ECO:0008006" key="5">
    <source>
        <dbReference type="Google" id="ProtNLM"/>
    </source>
</evidence>
<sequence>MKKSLYLLTLALVSFSLAGCNENKKESKSSEADTNLLTSTSSTTEAAHQDVRLKFNNIKVATVANEFKGGTSLADLKELFGEPSTHEQSPAGDVTLDLYTWQFDSVTVSVHLFEDSTIARAISNFAFNRKTRIDKSLYNTAEEGISFRKAIEILGEPDDFSEANSTDTESLQAIWVSGTKSEENVMANVTLTFEKDALVNKTQSGLID</sequence>
<evidence type="ECO:0000256" key="1">
    <source>
        <dbReference type="ARBA" id="ARBA00022729"/>
    </source>
</evidence>
<gene>
    <name evidence="3" type="ORF">SAMN02910293_00899</name>
</gene>
<feature type="chain" id="PRO_5038989363" description="DUF3862 domain-containing protein" evidence="2">
    <location>
        <begin position="19"/>
        <end position="208"/>
    </location>
</feature>
<dbReference type="Gene3D" id="3.30.1450.10">
    <property type="match status" value="2"/>
</dbReference>
<dbReference type="PROSITE" id="PS51257">
    <property type="entry name" value="PROKAR_LIPOPROTEIN"/>
    <property type="match status" value="1"/>
</dbReference>
<name>A0A1G6BB17_9STRE</name>
<dbReference type="AlphaFoldDB" id="A0A1G6BB17"/>
<dbReference type="EMBL" id="FMXP01000010">
    <property type="protein sequence ID" value="SDB17798.1"/>
    <property type="molecule type" value="Genomic_DNA"/>
</dbReference>
<dbReference type="InterPro" id="IPR024418">
    <property type="entry name" value="DUF3862"/>
</dbReference>
<dbReference type="STRING" id="439219.SAMN02910293_00899"/>
<evidence type="ECO:0000313" key="4">
    <source>
        <dbReference type="Proteomes" id="UP000182508"/>
    </source>
</evidence>
<evidence type="ECO:0000256" key="2">
    <source>
        <dbReference type="SAM" id="SignalP"/>
    </source>
</evidence>
<evidence type="ECO:0000313" key="3">
    <source>
        <dbReference type="EMBL" id="SDB17798.1"/>
    </source>
</evidence>
<dbReference type="Proteomes" id="UP000182508">
    <property type="component" value="Unassembled WGS sequence"/>
</dbReference>
<organism evidence="3 4">
    <name type="scientific">Streptococcus henryi</name>
    <dbReference type="NCBI Taxonomy" id="439219"/>
    <lineage>
        <taxon>Bacteria</taxon>
        <taxon>Bacillati</taxon>
        <taxon>Bacillota</taxon>
        <taxon>Bacilli</taxon>
        <taxon>Lactobacillales</taxon>
        <taxon>Streptococcaceae</taxon>
        <taxon>Streptococcus</taxon>
    </lineage>
</organism>
<keyword evidence="4" id="KW-1185">Reference proteome</keyword>
<feature type="signal peptide" evidence="2">
    <location>
        <begin position="1"/>
        <end position="18"/>
    </location>
</feature>
<reference evidence="3 4" key="1">
    <citation type="submission" date="2016-10" db="EMBL/GenBank/DDBJ databases">
        <authorList>
            <person name="de Groot N.N."/>
        </authorList>
    </citation>
    <scope>NUCLEOTIDE SEQUENCE [LARGE SCALE GENOMIC DNA]</scope>
    <source>
        <strain evidence="3 4">A-4</strain>
    </source>
</reference>
<proteinExistence type="predicted"/>
<dbReference type="InterPro" id="IPR037873">
    <property type="entry name" value="BamE-like"/>
</dbReference>
<dbReference type="eggNOG" id="ENOG5032RV1">
    <property type="taxonomic scope" value="Bacteria"/>
</dbReference>